<feature type="signal peptide" evidence="7">
    <location>
        <begin position="1"/>
        <end position="32"/>
    </location>
</feature>
<evidence type="ECO:0000256" key="5">
    <source>
        <dbReference type="PROSITE-ProRule" id="PRU01240"/>
    </source>
</evidence>
<dbReference type="EMBL" id="QWKY01000013">
    <property type="protein sequence ID" value="RIH79579.1"/>
    <property type="molecule type" value="Genomic_DNA"/>
</dbReference>
<dbReference type="PROSITE" id="PS00136">
    <property type="entry name" value="SUBTILASE_ASP"/>
    <property type="match status" value="1"/>
</dbReference>
<dbReference type="PANTHER" id="PTHR43806:SF11">
    <property type="entry name" value="CEREVISIN-RELATED"/>
    <property type="match status" value="1"/>
</dbReference>
<dbReference type="InterPro" id="IPR000209">
    <property type="entry name" value="Peptidase_S8/S53_dom"/>
</dbReference>
<sequence>MKDTFCQSIWCIRTGLLLAAVLLFSACGGLNGGPPAGATDPGYIITVKISASDTQEATQQKYGGTILSWYSDQGIAHLKLSTAEHAALMSRGVSVQSTANGALSSPEVGANGFNSWAGGFNSWAGGFNSWAGGWNSWAGGSNIPDSPGENNKVFMQVRLPQAHAIARKFGEGVKVAVVDTGIDTAHQGFVGRLAPSSEWRDFIENDNNPMEPSGGSAYGHGTAAAGLVLQVAPKATILPIRVLNSNGQGNLDHVILAINHAVNTGAKIINLSLGAFEWYQPLVDAINFAGSRGVWVVASVGNQGKKDEITYPGRWGWWLSNVIGVGSVDSDDKLSKFSSFGADVFTWAPGNDVTSYYPSNRTAKVRGTSFAAPLVAGALALAYSETTYDWARSDLKSYFQDSLENQSLWYNLYQANSSWCSVSDGLGGLWCHGAGRLDIERFLRSLPGFSPASNTGTLDFVRNGSFESGSFASWTTSGAVSISWVDWWGEFFAGANGARINGTGSLEQTITGLAPNTTYTLTAWLKVDGSGESLLLGARNFGGSEVGVSATGSTDWVQRSLDFKTGANNTSAVVFIRKTAGWQAAFADLITVTRK</sequence>
<evidence type="ECO:0000256" key="4">
    <source>
        <dbReference type="ARBA" id="ARBA00022825"/>
    </source>
</evidence>
<dbReference type="PROSITE" id="PS51892">
    <property type="entry name" value="SUBTILASE"/>
    <property type="match status" value="1"/>
</dbReference>
<proteinExistence type="inferred from homology"/>
<keyword evidence="2 5" id="KW-0645">Protease</keyword>
<evidence type="ECO:0000256" key="7">
    <source>
        <dbReference type="SAM" id="SignalP"/>
    </source>
</evidence>
<evidence type="ECO:0000313" key="9">
    <source>
        <dbReference type="EMBL" id="RIH79579.1"/>
    </source>
</evidence>
<dbReference type="PROSITE" id="PS51257">
    <property type="entry name" value="PROKAR_LIPOPROTEIN"/>
    <property type="match status" value="1"/>
</dbReference>
<accession>A0ABX9MNT2</accession>
<reference evidence="9 10" key="1">
    <citation type="submission" date="2018-08" db="EMBL/GenBank/DDBJ databases">
        <title>Meiothermus hypogaeus DSM 23238 genome sequencing project.</title>
        <authorList>
            <person name="Da Costa M.S."/>
            <person name="Albuquerque L."/>
            <person name="Raposo P."/>
            <person name="Froufe H.J.C."/>
            <person name="Barroso C.S."/>
            <person name="Egas C."/>
        </authorList>
    </citation>
    <scope>NUCLEOTIDE SEQUENCE [LARGE SCALE GENOMIC DNA]</scope>
    <source>
        <strain evidence="9 10">DSM 23238</strain>
    </source>
</reference>
<organism evidence="9 10">
    <name type="scientific">Meiothermus hypogaeus</name>
    <dbReference type="NCBI Taxonomy" id="884155"/>
    <lineage>
        <taxon>Bacteria</taxon>
        <taxon>Thermotogati</taxon>
        <taxon>Deinococcota</taxon>
        <taxon>Deinococci</taxon>
        <taxon>Thermales</taxon>
        <taxon>Thermaceae</taxon>
        <taxon>Meiothermus</taxon>
    </lineage>
</organism>
<dbReference type="InterPro" id="IPR023827">
    <property type="entry name" value="Peptidase_S8_Asp-AS"/>
</dbReference>
<keyword evidence="7" id="KW-0732">Signal</keyword>
<dbReference type="Gene3D" id="3.40.50.200">
    <property type="entry name" value="Peptidase S8/S53 domain"/>
    <property type="match status" value="1"/>
</dbReference>
<feature type="active site" description="Charge relay system" evidence="5">
    <location>
        <position position="179"/>
    </location>
</feature>
<keyword evidence="3 5" id="KW-0378">Hydrolase</keyword>
<gene>
    <name evidence="9" type="ORF">Mhypo_01050</name>
</gene>
<dbReference type="Gene3D" id="2.60.120.260">
    <property type="entry name" value="Galactose-binding domain-like"/>
    <property type="match status" value="1"/>
</dbReference>
<comment type="caution">
    <text evidence="9">The sequence shown here is derived from an EMBL/GenBank/DDBJ whole genome shotgun (WGS) entry which is preliminary data.</text>
</comment>
<dbReference type="PROSITE" id="PS00138">
    <property type="entry name" value="SUBTILASE_SER"/>
    <property type="match status" value="1"/>
</dbReference>
<evidence type="ECO:0000256" key="2">
    <source>
        <dbReference type="ARBA" id="ARBA00022670"/>
    </source>
</evidence>
<dbReference type="InterPro" id="IPR008979">
    <property type="entry name" value="Galactose-bd-like_sf"/>
</dbReference>
<protein>
    <submittedName>
        <fullName evidence="9">Subtilisin BL</fullName>
        <ecNumber evidence="9">3.4.21.62</ecNumber>
    </submittedName>
</protein>
<evidence type="ECO:0000313" key="10">
    <source>
        <dbReference type="Proteomes" id="UP000265443"/>
    </source>
</evidence>
<dbReference type="SUPFAM" id="SSF52743">
    <property type="entry name" value="Subtilisin-like"/>
    <property type="match status" value="1"/>
</dbReference>
<evidence type="ECO:0000256" key="6">
    <source>
        <dbReference type="RuleBase" id="RU003355"/>
    </source>
</evidence>
<comment type="similarity">
    <text evidence="1 5 6">Belongs to the peptidase S8 family.</text>
</comment>
<dbReference type="PANTHER" id="PTHR43806">
    <property type="entry name" value="PEPTIDASE S8"/>
    <property type="match status" value="1"/>
</dbReference>
<dbReference type="Pfam" id="PF00082">
    <property type="entry name" value="Peptidase_S8"/>
    <property type="match status" value="1"/>
</dbReference>
<dbReference type="PRINTS" id="PR00723">
    <property type="entry name" value="SUBTILISIN"/>
</dbReference>
<dbReference type="SUPFAM" id="SSF49785">
    <property type="entry name" value="Galactose-binding domain-like"/>
    <property type="match status" value="1"/>
</dbReference>
<dbReference type="GO" id="GO:0004252">
    <property type="term" value="F:serine-type endopeptidase activity"/>
    <property type="evidence" value="ECO:0007669"/>
    <property type="project" value="UniProtKB-EC"/>
</dbReference>
<dbReference type="EC" id="3.4.21.62" evidence="9"/>
<feature type="chain" id="PRO_5046287486" evidence="7">
    <location>
        <begin position="33"/>
        <end position="595"/>
    </location>
</feature>
<keyword evidence="4 5" id="KW-0720">Serine protease</keyword>
<evidence type="ECO:0000256" key="3">
    <source>
        <dbReference type="ARBA" id="ARBA00022801"/>
    </source>
</evidence>
<evidence type="ECO:0000256" key="1">
    <source>
        <dbReference type="ARBA" id="ARBA00011073"/>
    </source>
</evidence>
<dbReference type="Proteomes" id="UP000265443">
    <property type="component" value="Unassembled WGS sequence"/>
</dbReference>
<dbReference type="InterPro" id="IPR023828">
    <property type="entry name" value="Peptidase_S8_Ser-AS"/>
</dbReference>
<feature type="active site" description="Charge relay system" evidence="5">
    <location>
        <position position="220"/>
    </location>
</feature>
<dbReference type="InterPro" id="IPR015500">
    <property type="entry name" value="Peptidase_S8_subtilisin-rel"/>
</dbReference>
<feature type="domain" description="Peptidase S8/S53" evidence="8">
    <location>
        <begin position="170"/>
        <end position="402"/>
    </location>
</feature>
<name>A0ABX9MNT2_9DEIN</name>
<keyword evidence="10" id="KW-1185">Reference proteome</keyword>
<feature type="active site" description="Charge relay system" evidence="5">
    <location>
        <position position="369"/>
    </location>
</feature>
<dbReference type="InterPro" id="IPR036852">
    <property type="entry name" value="Peptidase_S8/S53_dom_sf"/>
</dbReference>
<dbReference type="InterPro" id="IPR050131">
    <property type="entry name" value="Peptidase_S8_subtilisin-like"/>
</dbReference>
<evidence type="ECO:0000259" key="8">
    <source>
        <dbReference type="Pfam" id="PF00082"/>
    </source>
</evidence>